<dbReference type="EMBL" id="JAUEPU010000030">
    <property type="protein sequence ID" value="KAK0492387.1"/>
    <property type="molecule type" value="Genomic_DNA"/>
</dbReference>
<feature type="transmembrane region" description="Helical" evidence="1">
    <location>
        <begin position="95"/>
        <end position="124"/>
    </location>
</feature>
<gene>
    <name evidence="3" type="ORF">EDD18DRAFT_1358052</name>
</gene>
<feature type="chain" id="PRO_5041364708" evidence="2">
    <location>
        <begin position="27"/>
        <end position="125"/>
    </location>
</feature>
<keyword evidence="2" id="KW-0732">Signal</keyword>
<evidence type="ECO:0000256" key="1">
    <source>
        <dbReference type="SAM" id="Phobius"/>
    </source>
</evidence>
<sequence>MAATRVARMGTASLLNIFMLTPGLHQQQAIGDITYSEFPVTGDLTTGYVFHVENPATVGYLEGIGCSGHLITTKVSPHPFHNTQLSYLNRHLQSLFVLGVPAALLYLLCLTLTIAAAVFLGIIWD</sequence>
<dbReference type="AlphaFoldDB" id="A0AA39UJV0"/>
<organism evidence="3 4">
    <name type="scientific">Armillaria luteobubalina</name>
    <dbReference type="NCBI Taxonomy" id="153913"/>
    <lineage>
        <taxon>Eukaryota</taxon>
        <taxon>Fungi</taxon>
        <taxon>Dikarya</taxon>
        <taxon>Basidiomycota</taxon>
        <taxon>Agaricomycotina</taxon>
        <taxon>Agaricomycetes</taxon>
        <taxon>Agaricomycetidae</taxon>
        <taxon>Agaricales</taxon>
        <taxon>Marasmiineae</taxon>
        <taxon>Physalacriaceae</taxon>
        <taxon>Armillaria</taxon>
    </lineage>
</organism>
<dbReference type="Proteomes" id="UP001175228">
    <property type="component" value="Unassembled WGS sequence"/>
</dbReference>
<keyword evidence="1" id="KW-0472">Membrane</keyword>
<keyword evidence="1" id="KW-0812">Transmembrane</keyword>
<reference evidence="3" key="1">
    <citation type="submission" date="2023-06" db="EMBL/GenBank/DDBJ databases">
        <authorList>
            <consortium name="Lawrence Berkeley National Laboratory"/>
            <person name="Ahrendt S."/>
            <person name="Sahu N."/>
            <person name="Indic B."/>
            <person name="Wong-Bajracharya J."/>
            <person name="Merenyi Z."/>
            <person name="Ke H.-M."/>
            <person name="Monk M."/>
            <person name="Kocsube S."/>
            <person name="Drula E."/>
            <person name="Lipzen A."/>
            <person name="Balint B."/>
            <person name="Henrissat B."/>
            <person name="Andreopoulos B."/>
            <person name="Martin F.M."/>
            <person name="Harder C.B."/>
            <person name="Rigling D."/>
            <person name="Ford K.L."/>
            <person name="Foster G.D."/>
            <person name="Pangilinan J."/>
            <person name="Papanicolaou A."/>
            <person name="Barry K."/>
            <person name="LaButti K."/>
            <person name="Viragh M."/>
            <person name="Koriabine M."/>
            <person name="Yan M."/>
            <person name="Riley R."/>
            <person name="Champramary S."/>
            <person name="Plett K.L."/>
            <person name="Tsai I.J."/>
            <person name="Slot J."/>
            <person name="Sipos G."/>
            <person name="Plett J."/>
            <person name="Nagy L.G."/>
            <person name="Grigoriev I.V."/>
        </authorList>
    </citation>
    <scope>NUCLEOTIDE SEQUENCE</scope>
    <source>
        <strain evidence="3">HWK02</strain>
    </source>
</reference>
<comment type="caution">
    <text evidence="3">The sequence shown here is derived from an EMBL/GenBank/DDBJ whole genome shotgun (WGS) entry which is preliminary data.</text>
</comment>
<accession>A0AA39UJV0</accession>
<keyword evidence="4" id="KW-1185">Reference proteome</keyword>
<feature type="signal peptide" evidence="2">
    <location>
        <begin position="1"/>
        <end position="26"/>
    </location>
</feature>
<name>A0AA39UJV0_9AGAR</name>
<evidence type="ECO:0000313" key="4">
    <source>
        <dbReference type="Proteomes" id="UP001175228"/>
    </source>
</evidence>
<keyword evidence="1" id="KW-1133">Transmembrane helix</keyword>
<protein>
    <submittedName>
        <fullName evidence="3">Uncharacterized protein</fullName>
    </submittedName>
</protein>
<evidence type="ECO:0000313" key="3">
    <source>
        <dbReference type="EMBL" id="KAK0492387.1"/>
    </source>
</evidence>
<proteinExistence type="predicted"/>
<evidence type="ECO:0000256" key="2">
    <source>
        <dbReference type="SAM" id="SignalP"/>
    </source>
</evidence>